<evidence type="ECO:0000256" key="7">
    <source>
        <dbReference type="ARBA" id="ARBA00030248"/>
    </source>
</evidence>
<keyword evidence="6" id="KW-0693">Viral RNA replication</keyword>
<dbReference type="Pfam" id="PF03431">
    <property type="entry name" value="RNA_replicase_B"/>
    <property type="match status" value="1"/>
</dbReference>
<comment type="cofactor">
    <cofactor evidence="9">
        <name>Mg(2+)</name>
        <dbReference type="ChEBI" id="CHEBI:18420"/>
    </cofactor>
    <text evidence="9">Binds 2 Mg(2+) per subunit.</text>
</comment>
<dbReference type="EMBL" id="MN034544">
    <property type="protein sequence ID" value="QDH89028.1"/>
    <property type="molecule type" value="Genomic_RNA"/>
</dbReference>
<feature type="binding site" evidence="9">
    <location>
        <position position="352"/>
    </location>
    <ligand>
        <name>Mg(2+)</name>
        <dbReference type="ChEBI" id="CHEBI:18420"/>
        <label>2</label>
    </ligand>
</feature>
<keyword evidence="9" id="KW-0460">Magnesium</keyword>
<comment type="catalytic activity">
    <reaction evidence="8">
        <text>RNA(n) + a ribonucleoside 5'-triphosphate = RNA(n+1) + diphosphate</text>
        <dbReference type="Rhea" id="RHEA:21248"/>
        <dbReference type="Rhea" id="RHEA-COMP:14527"/>
        <dbReference type="Rhea" id="RHEA-COMP:17342"/>
        <dbReference type="ChEBI" id="CHEBI:33019"/>
        <dbReference type="ChEBI" id="CHEBI:61557"/>
        <dbReference type="ChEBI" id="CHEBI:140395"/>
        <dbReference type="EC" id="2.7.7.48"/>
    </reaction>
</comment>
<evidence type="ECO:0000259" key="10">
    <source>
        <dbReference type="PROSITE" id="PS50522"/>
    </source>
</evidence>
<keyword evidence="4" id="KW-0548">Nucleotidyltransferase</keyword>
<evidence type="ECO:0000256" key="9">
    <source>
        <dbReference type="PIRSR" id="PIRSR605093-1"/>
    </source>
</evidence>
<dbReference type="GO" id="GO:0000166">
    <property type="term" value="F:nucleotide binding"/>
    <property type="evidence" value="ECO:0007669"/>
    <property type="project" value="UniProtKB-KW"/>
</dbReference>
<dbReference type="InterPro" id="IPR005093">
    <property type="entry name" value="RNArep_beta"/>
</dbReference>
<name>A0A514D5X6_9VIRU</name>
<feature type="binding site" evidence="9">
    <location>
        <position position="449"/>
    </location>
    <ligand>
        <name>Mg(2+)</name>
        <dbReference type="ChEBI" id="CHEBI:18420"/>
        <label>2</label>
    </ligand>
</feature>
<dbReference type="InterPro" id="IPR007096">
    <property type="entry name" value="RNA-dir_Rpol_cat_phage"/>
</dbReference>
<keyword evidence="3" id="KW-0808">Transferase</keyword>
<keyword evidence="2 11" id="KW-0696">RNA-directed RNA polymerase</keyword>
<keyword evidence="5" id="KW-0547">Nucleotide-binding</keyword>
<evidence type="ECO:0000256" key="1">
    <source>
        <dbReference type="ARBA" id="ARBA00012494"/>
    </source>
</evidence>
<gene>
    <name evidence="11" type="ORF">H1Bulk29455_000001</name>
</gene>
<dbReference type="GO" id="GO:0039694">
    <property type="term" value="P:viral RNA genome replication"/>
    <property type="evidence" value="ECO:0007669"/>
    <property type="project" value="InterPro"/>
</dbReference>
<accession>A0A514D5X6</accession>
<organism evidence="11">
    <name type="scientific">Leviviridae sp</name>
    <dbReference type="NCBI Taxonomy" id="2027243"/>
    <lineage>
        <taxon>Viruses</taxon>
        <taxon>Riboviria</taxon>
        <taxon>Orthornavirae</taxon>
        <taxon>Lenarviricota</taxon>
        <taxon>Leviviricetes</taxon>
        <taxon>Norzivirales</taxon>
        <taxon>Fiersviridae</taxon>
    </lineage>
</organism>
<proteinExistence type="predicted"/>
<protein>
    <recommendedName>
        <fullName evidence="1">RNA-directed RNA polymerase</fullName>
        <ecNumber evidence="1">2.7.7.48</ecNumber>
    </recommendedName>
    <alternativeName>
        <fullName evidence="7">RNA replicase beta chain</fullName>
    </alternativeName>
</protein>
<sequence length="642" mass="71758">MSKGSVFDFLGLYRSILKDISVYFPDDQKEWDRDLSRLISLDRTRGISTFTMDLPALGKLLDKGLSEGRLELGGAAHSGPRYPNTIGPRLFWGLWSRLFDSSGCLIANIDPNVVLFLRTLLYVGKNYESECAPRYLYEAVKEFFDVEEDLPPPSSLWDGDGSNDIICSHVHLRDLVGDSSCQPLLFFGTGATDSSMLDTIQRTADIVSSSFGILNTEEMKFRHGPGAVSDLSRGEYKYSFPNWPPRLEALFPYDMAGSTSLEIGYTDAHVGAGPGSYEPASVLIDVPKTMKGPRLIAKEPTAHQWIQQGVSDFLRQRVQRSYVGISIDFNSQEPSRDAALRASIDNDTITMDLKSASDRLSCAVVERLFRRNPTVLSAMIACRTRYIRNTIDKKSMGLLKLRKFSTQGSALTFPVQSICFYMFCVGVGKHLHPTWSMERLSRQVRIFGDDIIIPKSWEPLVTLSLETMFLRVNQTKTHRNGNFRESCGMDAWRGHDVTPPHILSMPIESEPRSIASCIAVTNNLFLKGFWHAAAWLESRVPQKILKRIPVVARSSGVFGLQSFSGGGIRKGFKTRWNESLQRDETRVLSVIAKSRVMSTGAATNLLQYFTEEPPPYIKYESGCVVAGVPVIRDLWVPSAILA</sequence>
<evidence type="ECO:0000256" key="5">
    <source>
        <dbReference type="ARBA" id="ARBA00022741"/>
    </source>
</evidence>
<evidence type="ECO:0000256" key="3">
    <source>
        <dbReference type="ARBA" id="ARBA00022679"/>
    </source>
</evidence>
<keyword evidence="9" id="KW-0479">Metal-binding</keyword>
<dbReference type="GO" id="GO:0046872">
    <property type="term" value="F:metal ion binding"/>
    <property type="evidence" value="ECO:0007669"/>
    <property type="project" value="UniProtKB-KW"/>
</dbReference>
<dbReference type="PROSITE" id="PS50522">
    <property type="entry name" value="RDRP_PHAGE"/>
    <property type="match status" value="1"/>
</dbReference>
<evidence type="ECO:0000313" key="11">
    <source>
        <dbReference type="EMBL" id="QDH89028.1"/>
    </source>
</evidence>
<evidence type="ECO:0000256" key="6">
    <source>
        <dbReference type="ARBA" id="ARBA00022953"/>
    </source>
</evidence>
<evidence type="ECO:0000256" key="4">
    <source>
        <dbReference type="ARBA" id="ARBA00022695"/>
    </source>
</evidence>
<feature type="domain" description="RdRp catalytic" evidence="10">
    <location>
        <begin position="337"/>
        <end position="481"/>
    </location>
</feature>
<evidence type="ECO:0000256" key="2">
    <source>
        <dbReference type="ARBA" id="ARBA00022484"/>
    </source>
</evidence>
<feature type="binding site" evidence="9">
    <location>
        <position position="450"/>
    </location>
    <ligand>
        <name>Mg(2+)</name>
        <dbReference type="ChEBI" id="CHEBI:18420"/>
        <label>2</label>
    </ligand>
</feature>
<dbReference type="EC" id="2.7.7.48" evidence="1"/>
<evidence type="ECO:0000256" key="8">
    <source>
        <dbReference type="ARBA" id="ARBA00048744"/>
    </source>
</evidence>
<reference evidence="11" key="1">
    <citation type="submission" date="2019-05" db="EMBL/GenBank/DDBJ databases">
        <title>Metatranscriptomic reconstruction reveals RNA viruses with the potential to shape carbon cycling in soil.</title>
        <authorList>
            <person name="Starr E.P."/>
            <person name="Nuccio E."/>
            <person name="Pett-Ridge J."/>
            <person name="Banfield J.F."/>
            <person name="Firestone M.K."/>
        </authorList>
    </citation>
    <scope>NUCLEOTIDE SEQUENCE</scope>
    <source>
        <strain evidence="11">H1_Bulk_29_scaffold_455</strain>
    </source>
</reference>
<dbReference type="GO" id="GO:0003968">
    <property type="term" value="F:RNA-directed RNA polymerase activity"/>
    <property type="evidence" value="ECO:0007669"/>
    <property type="project" value="UniProtKB-KW"/>
</dbReference>